<name>A0A2S7YFJ5_BEABA</name>
<protein>
    <submittedName>
        <fullName evidence="1">Uncharacterized protein</fullName>
    </submittedName>
</protein>
<evidence type="ECO:0000313" key="2">
    <source>
        <dbReference type="Proteomes" id="UP000237441"/>
    </source>
</evidence>
<dbReference type="Proteomes" id="UP000237441">
    <property type="component" value="Unassembled WGS sequence"/>
</dbReference>
<organism evidence="1 2">
    <name type="scientific">Beauveria bassiana</name>
    <name type="common">White muscardine disease fungus</name>
    <name type="synonym">Tritirachium shiotae</name>
    <dbReference type="NCBI Taxonomy" id="176275"/>
    <lineage>
        <taxon>Eukaryota</taxon>
        <taxon>Fungi</taxon>
        <taxon>Dikarya</taxon>
        <taxon>Ascomycota</taxon>
        <taxon>Pezizomycotina</taxon>
        <taxon>Sordariomycetes</taxon>
        <taxon>Hypocreomycetidae</taxon>
        <taxon>Hypocreales</taxon>
        <taxon>Cordycipitaceae</taxon>
        <taxon>Beauveria</taxon>
    </lineage>
</organism>
<proteinExistence type="predicted"/>
<dbReference type="EMBL" id="JRHA01000005">
    <property type="protein sequence ID" value="PQK14632.1"/>
    <property type="molecule type" value="Genomic_DNA"/>
</dbReference>
<gene>
    <name evidence="1" type="ORF">BB8028_0005g01630</name>
</gene>
<evidence type="ECO:0000313" key="1">
    <source>
        <dbReference type="EMBL" id="PQK14632.1"/>
    </source>
</evidence>
<dbReference type="AlphaFoldDB" id="A0A2S7YFJ5"/>
<comment type="caution">
    <text evidence="1">The sequence shown here is derived from an EMBL/GenBank/DDBJ whole genome shotgun (WGS) entry which is preliminary data.</text>
</comment>
<dbReference type="OrthoDB" id="4868737at2759"/>
<sequence>MPSFFYSTKNADSSIHQLPPSLDRDSVLGILHNDALLPRILWPNTIMADKQQTLSGIKGILSDSNVHASLLKLTDGLSCVEKVAGFTMTVSYIILDGEAATGDVKRPRCLRLREERSIRALKPIASFTKFKNESPTKTRNLLRFFEAFSQNGADSMAALESIAVADSNNDRQKAASA</sequence>
<reference evidence="1 2" key="1">
    <citation type="submission" date="2016-07" db="EMBL/GenBank/DDBJ databases">
        <title>Comparative genomics of the entomopathogenic fungus Beauveria bassiana.</title>
        <authorList>
            <person name="Valero Jimenez C.A."/>
            <person name="Zwaan B.J."/>
            <person name="Van Kan J.A."/>
            <person name="Takken W."/>
            <person name="Debets A.J."/>
            <person name="Schoustra S.E."/>
            <person name="Koenraadt C.J."/>
        </authorList>
    </citation>
    <scope>NUCLEOTIDE SEQUENCE [LARGE SCALE GENOMIC DNA]</scope>
    <source>
        <strain evidence="1 2">ARSEF 8028</strain>
    </source>
</reference>
<accession>A0A2S7YFJ5</accession>